<comment type="caution">
    <text evidence="1">The sequence shown here is derived from an EMBL/GenBank/DDBJ whole genome shotgun (WGS) entry which is preliminary data.</text>
</comment>
<dbReference type="Proteomes" id="UP000277671">
    <property type="component" value="Unassembled WGS sequence"/>
</dbReference>
<evidence type="ECO:0000313" key="1">
    <source>
        <dbReference type="EMBL" id="RKR89331.1"/>
    </source>
</evidence>
<accession>A0A495JKI5</accession>
<evidence type="ECO:0000313" key="2">
    <source>
        <dbReference type="Proteomes" id="UP000277671"/>
    </source>
</evidence>
<gene>
    <name evidence="1" type="ORF">BDK92_3675</name>
</gene>
<dbReference type="RefSeq" id="WP_121157789.1">
    <property type="nucleotide sequence ID" value="NZ_RBKT01000001.1"/>
</dbReference>
<name>A0A495JKI5_9ACTN</name>
<protein>
    <submittedName>
        <fullName evidence="1">Uncharacterized protein</fullName>
    </submittedName>
</protein>
<dbReference type="AlphaFoldDB" id="A0A495JKI5"/>
<keyword evidence="2" id="KW-1185">Reference proteome</keyword>
<reference evidence="1 2" key="1">
    <citation type="submission" date="2018-10" db="EMBL/GenBank/DDBJ databases">
        <title>Sequencing the genomes of 1000 actinobacteria strains.</title>
        <authorList>
            <person name="Klenk H.-P."/>
        </authorList>
    </citation>
    <scope>NUCLEOTIDE SEQUENCE [LARGE SCALE GENOMIC DNA]</scope>
    <source>
        <strain evidence="1 2">DSM 45175</strain>
    </source>
</reference>
<sequence length="86" mass="9480">MSIEDAKAAIRKGIEASERAKSTIRDADSHGRLAHTLALSTAHDSRHKAVERGFDCLREAEHEVDLVLRRIEVSTDAANRYLGILG</sequence>
<dbReference type="EMBL" id="RBKT01000001">
    <property type="protein sequence ID" value="RKR89331.1"/>
    <property type="molecule type" value="Genomic_DNA"/>
</dbReference>
<organism evidence="1 2">
    <name type="scientific">Micromonospora pisi</name>
    <dbReference type="NCBI Taxonomy" id="589240"/>
    <lineage>
        <taxon>Bacteria</taxon>
        <taxon>Bacillati</taxon>
        <taxon>Actinomycetota</taxon>
        <taxon>Actinomycetes</taxon>
        <taxon>Micromonosporales</taxon>
        <taxon>Micromonosporaceae</taxon>
        <taxon>Micromonospora</taxon>
    </lineage>
</organism>
<dbReference type="OrthoDB" id="3402200at2"/>
<proteinExistence type="predicted"/>